<feature type="region of interest" description="Disordered" evidence="2">
    <location>
        <begin position="85"/>
        <end position="189"/>
    </location>
</feature>
<keyword evidence="1" id="KW-0694">RNA-binding</keyword>
<evidence type="ECO:0000256" key="2">
    <source>
        <dbReference type="SAM" id="MobiDB-lite"/>
    </source>
</evidence>
<dbReference type="PROSITE" id="PS50304">
    <property type="entry name" value="TUDOR"/>
    <property type="match status" value="1"/>
</dbReference>
<dbReference type="OrthoDB" id="9989103at2759"/>
<dbReference type="SMART" id="SM00333">
    <property type="entry name" value="TUDOR"/>
    <property type="match status" value="1"/>
</dbReference>
<dbReference type="InterPro" id="IPR012677">
    <property type="entry name" value="Nucleotide-bd_a/b_plait_sf"/>
</dbReference>
<evidence type="ECO:0000259" key="3">
    <source>
        <dbReference type="PROSITE" id="PS50102"/>
    </source>
</evidence>
<dbReference type="PANTHER" id="PTHR16442:SF1">
    <property type="entry name" value="RING FINGER PROTEIN 17"/>
    <property type="match status" value="1"/>
</dbReference>
<dbReference type="CDD" id="cd00590">
    <property type="entry name" value="RRM_SF"/>
    <property type="match status" value="1"/>
</dbReference>
<evidence type="ECO:0000259" key="4">
    <source>
        <dbReference type="PROSITE" id="PS50304"/>
    </source>
</evidence>
<name>A0A814JVE6_ADIRI</name>
<feature type="compositionally biased region" description="Low complexity" evidence="2">
    <location>
        <begin position="135"/>
        <end position="149"/>
    </location>
</feature>
<dbReference type="SUPFAM" id="SSF54928">
    <property type="entry name" value="RNA-binding domain, RBD"/>
    <property type="match status" value="1"/>
</dbReference>
<proteinExistence type="predicted"/>
<protein>
    <submittedName>
        <fullName evidence="5">Uncharacterized protein</fullName>
    </submittedName>
</protein>
<dbReference type="SMART" id="SM00360">
    <property type="entry name" value="RRM"/>
    <property type="match status" value="1"/>
</dbReference>
<evidence type="ECO:0000313" key="5">
    <source>
        <dbReference type="EMBL" id="CAF1040862.1"/>
    </source>
</evidence>
<evidence type="ECO:0000256" key="1">
    <source>
        <dbReference type="PROSITE-ProRule" id="PRU00176"/>
    </source>
</evidence>
<gene>
    <name evidence="5" type="ORF">EDS130_LOCUS16921</name>
</gene>
<dbReference type="EMBL" id="CAJNOJ010000074">
    <property type="protein sequence ID" value="CAF1040862.1"/>
    <property type="molecule type" value="Genomic_DNA"/>
</dbReference>
<dbReference type="InterPro" id="IPR002999">
    <property type="entry name" value="Tudor"/>
</dbReference>
<feature type="compositionally biased region" description="Polar residues" evidence="2">
    <location>
        <begin position="159"/>
        <end position="189"/>
    </location>
</feature>
<dbReference type="InterPro" id="IPR035979">
    <property type="entry name" value="RBD_domain_sf"/>
</dbReference>
<feature type="domain" description="RRM" evidence="3">
    <location>
        <begin position="9"/>
        <end position="86"/>
    </location>
</feature>
<dbReference type="Gene3D" id="2.30.30.140">
    <property type="match status" value="1"/>
</dbReference>
<reference evidence="5" key="1">
    <citation type="submission" date="2021-02" db="EMBL/GenBank/DDBJ databases">
        <authorList>
            <person name="Nowell W R."/>
        </authorList>
    </citation>
    <scope>NUCLEOTIDE SEQUENCE</scope>
</reference>
<dbReference type="InterPro" id="IPR000504">
    <property type="entry name" value="RRM_dom"/>
</dbReference>
<dbReference type="Pfam" id="PF00567">
    <property type="entry name" value="TUDOR"/>
    <property type="match status" value="1"/>
</dbReference>
<dbReference type="GO" id="GO:0003723">
    <property type="term" value="F:RNA binding"/>
    <property type="evidence" value="ECO:0007669"/>
    <property type="project" value="UniProtKB-UniRule"/>
</dbReference>
<dbReference type="SUPFAM" id="SSF63748">
    <property type="entry name" value="Tudor/PWWP/MBT"/>
    <property type="match status" value="1"/>
</dbReference>
<dbReference type="PANTHER" id="PTHR16442">
    <property type="entry name" value="RING FINGER PROTEIN 17"/>
    <property type="match status" value="1"/>
</dbReference>
<dbReference type="Proteomes" id="UP000663852">
    <property type="component" value="Unassembled WGS sequence"/>
</dbReference>
<dbReference type="PROSITE" id="PS50102">
    <property type="entry name" value="RRM"/>
    <property type="match status" value="1"/>
</dbReference>
<accession>A0A814JVE6</accession>
<dbReference type="Gene3D" id="2.40.50.90">
    <property type="match status" value="1"/>
</dbReference>
<dbReference type="Pfam" id="PF00076">
    <property type="entry name" value="RRM_1"/>
    <property type="match status" value="1"/>
</dbReference>
<dbReference type="InterPro" id="IPR035437">
    <property type="entry name" value="SNase_OB-fold_sf"/>
</dbReference>
<comment type="caution">
    <text evidence="5">The sequence shown here is derived from an EMBL/GenBank/DDBJ whole genome shotgun (WGS) entry which is preliminary data.</text>
</comment>
<feature type="domain" description="Tudor" evidence="4">
    <location>
        <begin position="433"/>
        <end position="491"/>
    </location>
</feature>
<dbReference type="Gene3D" id="3.30.70.330">
    <property type="match status" value="1"/>
</dbReference>
<sequence length="675" mass="75541">MSEPSKRGYSIIVRNLPNGFNEEQLNQLFSPCGRIISTKVLPPKPLFEGECGFVNFADAESCQQAVEQLDRCSMNGFIIDVRHAMPRPGNNTFDRSPSGYRTTSATNPNFDDSNGVSSPGTAARFNAFRPANEHPSSSTPSKSMFSNNSQSNRNDAERVSNTPKPIQNSSTPIQQLQTTATSKNSFENGTSMTYPLANIQQHEPFEKDKTYSVYLSNLEIPHVVFAATLDDYVNATLLITQMNKHEQIVKNPANSHKTKLLVGQICAAQFKDDWGNIGWCDAMLQIRPLPNDYYKDPVLCAKCILDGVPSVEKLSEQQSSAILKILVLDVKLEMTVIRFENNIPYVRLNLGEKNLNNEIRALLNASTVVKSDPVMQFDTYQPEVDLAGSHYVQLTSVDADPECFHVLLMRDCLPTIMNTLKDWNANKQPLVGQPKSDTLVCAQYDVDDLWYRAWIRKVTNNGAYVYFVDFGNEEHVSNDRLSECPDVLKSIPWQSVQVKLVNINLTDNERYALLRDFETERLEMKISQKNQNIYLVELFNNGKSLSDYVANLRKQQPPLPQTVVASKITTENTSQISLENSRPILQPIQSTPDTLKQFNGNATPVDVIKRPLFSSSPGATSGRILLPATDQTNGATSNELLSTLISEQRRQNHLLEQVIAAINSTNALLTQLVQR</sequence>
<dbReference type="AlphaFoldDB" id="A0A814JVE6"/>
<feature type="compositionally biased region" description="Polar residues" evidence="2">
    <location>
        <begin position="89"/>
        <end position="120"/>
    </location>
</feature>
<organism evidence="5 6">
    <name type="scientific">Adineta ricciae</name>
    <name type="common">Rotifer</name>
    <dbReference type="NCBI Taxonomy" id="249248"/>
    <lineage>
        <taxon>Eukaryota</taxon>
        <taxon>Metazoa</taxon>
        <taxon>Spiralia</taxon>
        <taxon>Gnathifera</taxon>
        <taxon>Rotifera</taxon>
        <taxon>Eurotatoria</taxon>
        <taxon>Bdelloidea</taxon>
        <taxon>Adinetida</taxon>
        <taxon>Adinetidae</taxon>
        <taxon>Adineta</taxon>
    </lineage>
</organism>
<dbReference type="FunFam" id="2.30.30.140:FF:000018">
    <property type="entry name" value="Serine/threonine-protein kinase 31"/>
    <property type="match status" value="1"/>
</dbReference>
<evidence type="ECO:0000313" key="6">
    <source>
        <dbReference type="Proteomes" id="UP000663852"/>
    </source>
</evidence>